<dbReference type="AlphaFoldDB" id="A0A7Y5EI29"/>
<sequence>MEIADVSKFLCDTTPFDQLSSAVVAGLSVHIKVCYYKAQDTVNINTDRLLIVRTGIFTLYSDQQQLLTKLQSGDFYGYQQLLTGLTDNDALLCEEDGLVYWLDADAFHQCRYQYKNIDIFFQRLFSRRLHQYREQQQGSRFTLKISDVVQQRKIAIRPEQSVQDAARLMSEQRVSSLLVEEHEKLVGIVTDRDLRSRVLAQALPASTQVSQIMTRQPHSIERHAYLYEAVQQMSQHNIHHLPVVDQGICCGMLTATDVIRSQQDHPVYLIGEIHRQASVDGLERCSQQVASLAVTLSKQQVPAYEAGHIITTITDALTQRLIYLAQQQLGEPPCVFSWLAFGSQARMDQSLNADQDNALLLEKEPIGAVGDYFAQLAEFVCQGLARCGITLCPGNIMATNAELRLSLKGWSGRFARWIATPTPDALLKASIFFDLRVIDGSRGLFNALQEDILQRTAQAPLFLYHLAQAALQRTAPLGFFKNFILEQDGKHKKGLDLKKRGISLITDLVRVYALSAGIYEVNTRRRLQQLAAQGIMDSKDSQNLNDAFDVLAQLRWEKHQHDLQQGHDVTNLLDPSEISGLARHQMKDSFAVVNSAQASVKHRFCRDL</sequence>
<dbReference type="CDD" id="cd05401">
    <property type="entry name" value="NT_GlnE_GlnD_like"/>
    <property type="match status" value="1"/>
</dbReference>
<dbReference type="PROSITE" id="PS51371">
    <property type="entry name" value="CBS"/>
    <property type="match status" value="2"/>
</dbReference>
<dbReference type="GO" id="GO:0008773">
    <property type="term" value="F:[protein-PII] uridylyltransferase activity"/>
    <property type="evidence" value="ECO:0007669"/>
    <property type="project" value="InterPro"/>
</dbReference>
<comment type="caution">
    <text evidence="5">The sequence shown here is derived from an EMBL/GenBank/DDBJ whole genome shotgun (WGS) entry which is preliminary data.</text>
</comment>
<dbReference type="Pfam" id="PF10335">
    <property type="entry name" value="DUF294_C"/>
    <property type="match status" value="1"/>
</dbReference>
<organism evidence="5 6">
    <name type="scientific">Rheinheimera lutimaris</name>
    <dbReference type="NCBI Taxonomy" id="2740584"/>
    <lineage>
        <taxon>Bacteria</taxon>
        <taxon>Pseudomonadati</taxon>
        <taxon>Pseudomonadota</taxon>
        <taxon>Gammaproteobacteria</taxon>
        <taxon>Chromatiales</taxon>
        <taxon>Chromatiaceae</taxon>
        <taxon>Rheinheimera</taxon>
    </lineage>
</organism>
<dbReference type="InterPro" id="IPR046342">
    <property type="entry name" value="CBS_dom_sf"/>
</dbReference>
<reference evidence="5 6" key="1">
    <citation type="submission" date="2020-06" db="EMBL/GenBank/DDBJ databases">
        <title>Rheinheimera sp. nov., a marine bacterium isolated from coastal.</title>
        <authorList>
            <person name="Yu Q."/>
            <person name="Qi Y."/>
            <person name="Pu J."/>
        </authorList>
    </citation>
    <scope>NUCLEOTIDE SEQUENCE [LARGE SCALE GENOMIC DNA]</scope>
    <source>
        <strain evidence="5 6">YQF-2</strain>
    </source>
</reference>
<evidence type="ECO:0000313" key="5">
    <source>
        <dbReference type="EMBL" id="NRQ41881.1"/>
    </source>
</evidence>
<dbReference type="InterPro" id="IPR005105">
    <property type="entry name" value="GlnD_Uridyltrans_N"/>
</dbReference>
<evidence type="ECO:0000256" key="1">
    <source>
        <dbReference type="ARBA" id="ARBA00023122"/>
    </source>
</evidence>
<evidence type="ECO:0000313" key="6">
    <source>
        <dbReference type="Proteomes" id="UP000523161"/>
    </source>
</evidence>
<dbReference type="InterPro" id="IPR014710">
    <property type="entry name" value="RmlC-like_jellyroll"/>
</dbReference>
<dbReference type="InterPro" id="IPR018821">
    <property type="entry name" value="DUF294_put_nucleoTrafse_sb-bd"/>
</dbReference>
<dbReference type="InterPro" id="IPR018490">
    <property type="entry name" value="cNMP-bd_dom_sf"/>
</dbReference>
<accession>A0A7Y5EI29</accession>
<dbReference type="PANTHER" id="PTHR43080">
    <property type="entry name" value="CBS DOMAIN-CONTAINING PROTEIN CBSX3, MITOCHONDRIAL"/>
    <property type="match status" value="1"/>
</dbReference>
<dbReference type="Pfam" id="PF03445">
    <property type="entry name" value="DUF294"/>
    <property type="match status" value="1"/>
</dbReference>
<dbReference type="Proteomes" id="UP000523161">
    <property type="component" value="Unassembled WGS sequence"/>
</dbReference>
<dbReference type="RefSeq" id="WP_173500130.1">
    <property type="nucleotide sequence ID" value="NZ_JABSOD010000004.1"/>
</dbReference>
<dbReference type="CDD" id="cd04587">
    <property type="entry name" value="CBS_pair_CAP-ED_NT_Pol-beta-like_DUF294_assoc"/>
    <property type="match status" value="1"/>
</dbReference>
<dbReference type="PROSITE" id="PS50042">
    <property type="entry name" value="CNMP_BINDING_3"/>
    <property type="match status" value="1"/>
</dbReference>
<protein>
    <submittedName>
        <fullName evidence="5">Cyclic nucleotide-binding/CBS domain-containing protein</fullName>
    </submittedName>
</protein>
<evidence type="ECO:0000259" key="3">
    <source>
        <dbReference type="PROSITE" id="PS50042"/>
    </source>
</evidence>
<dbReference type="Gene3D" id="3.10.580.10">
    <property type="entry name" value="CBS-domain"/>
    <property type="match status" value="1"/>
</dbReference>
<keyword evidence="6" id="KW-1185">Reference proteome</keyword>
<gene>
    <name evidence="5" type="ORF">HRH59_04745</name>
</gene>
<feature type="domain" description="Cyclic nucleotide-binding" evidence="3">
    <location>
        <begin position="47"/>
        <end position="109"/>
    </location>
</feature>
<dbReference type="InterPro" id="IPR000595">
    <property type="entry name" value="cNMP-bd_dom"/>
</dbReference>
<dbReference type="InterPro" id="IPR000644">
    <property type="entry name" value="CBS_dom"/>
</dbReference>
<dbReference type="Pfam" id="PF00571">
    <property type="entry name" value="CBS"/>
    <property type="match status" value="2"/>
</dbReference>
<dbReference type="PANTHER" id="PTHR43080:SF2">
    <property type="entry name" value="CBS DOMAIN-CONTAINING PROTEIN"/>
    <property type="match status" value="1"/>
</dbReference>
<feature type="domain" description="CBS" evidence="4">
    <location>
        <begin position="149"/>
        <end position="206"/>
    </location>
</feature>
<dbReference type="SMART" id="SM00116">
    <property type="entry name" value="CBS"/>
    <property type="match status" value="2"/>
</dbReference>
<dbReference type="Gene3D" id="2.60.120.10">
    <property type="entry name" value="Jelly Rolls"/>
    <property type="match status" value="1"/>
</dbReference>
<feature type="domain" description="CBS" evidence="4">
    <location>
        <begin position="213"/>
        <end position="269"/>
    </location>
</feature>
<name>A0A7Y5EI29_9GAMM</name>
<dbReference type="SUPFAM" id="SSF51206">
    <property type="entry name" value="cAMP-binding domain-like"/>
    <property type="match status" value="1"/>
</dbReference>
<dbReference type="SUPFAM" id="SSF54631">
    <property type="entry name" value="CBS-domain pair"/>
    <property type="match status" value="1"/>
</dbReference>
<evidence type="ECO:0000256" key="2">
    <source>
        <dbReference type="PROSITE-ProRule" id="PRU00703"/>
    </source>
</evidence>
<keyword evidence="1 2" id="KW-0129">CBS domain</keyword>
<proteinExistence type="predicted"/>
<evidence type="ECO:0000259" key="4">
    <source>
        <dbReference type="PROSITE" id="PS51371"/>
    </source>
</evidence>
<dbReference type="EMBL" id="JABSOD010000004">
    <property type="protein sequence ID" value="NRQ41881.1"/>
    <property type="molecule type" value="Genomic_DNA"/>
</dbReference>
<dbReference type="InterPro" id="IPR051257">
    <property type="entry name" value="Diverse_CBS-Domain"/>
</dbReference>